<organism evidence="2 3">
    <name type="scientific">Rugosimonospora africana</name>
    <dbReference type="NCBI Taxonomy" id="556532"/>
    <lineage>
        <taxon>Bacteria</taxon>
        <taxon>Bacillati</taxon>
        <taxon>Actinomycetota</taxon>
        <taxon>Actinomycetes</taxon>
        <taxon>Micromonosporales</taxon>
        <taxon>Micromonosporaceae</taxon>
        <taxon>Rugosimonospora</taxon>
    </lineage>
</organism>
<keyword evidence="1" id="KW-0812">Transmembrane</keyword>
<feature type="transmembrane region" description="Helical" evidence="1">
    <location>
        <begin position="7"/>
        <end position="25"/>
    </location>
</feature>
<keyword evidence="1" id="KW-1133">Transmembrane helix</keyword>
<comment type="caution">
    <text evidence="2">The sequence shown here is derived from an EMBL/GenBank/DDBJ whole genome shotgun (WGS) entry which is preliminary data.</text>
</comment>
<name>A0A8J3R0I0_9ACTN</name>
<dbReference type="AlphaFoldDB" id="A0A8J3R0I0"/>
<gene>
    <name evidence="2" type="ORF">Raf01_75000</name>
</gene>
<evidence type="ECO:0000313" key="2">
    <source>
        <dbReference type="EMBL" id="GIH19328.1"/>
    </source>
</evidence>
<evidence type="ECO:0000313" key="3">
    <source>
        <dbReference type="Proteomes" id="UP000642748"/>
    </source>
</evidence>
<keyword evidence="3" id="KW-1185">Reference proteome</keyword>
<reference evidence="2" key="1">
    <citation type="submission" date="2021-01" db="EMBL/GenBank/DDBJ databases">
        <title>Whole genome shotgun sequence of Rugosimonospora africana NBRC 104875.</title>
        <authorList>
            <person name="Komaki H."/>
            <person name="Tamura T."/>
        </authorList>
    </citation>
    <scope>NUCLEOTIDE SEQUENCE</scope>
    <source>
        <strain evidence="2">NBRC 104875</strain>
    </source>
</reference>
<dbReference type="EMBL" id="BONZ01000079">
    <property type="protein sequence ID" value="GIH19328.1"/>
    <property type="molecule type" value="Genomic_DNA"/>
</dbReference>
<protein>
    <submittedName>
        <fullName evidence="2">Uncharacterized protein</fullName>
    </submittedName>
</protein>
<evidence type="ECO:0000256" key="1">
    <source>
        <dbReference type="SAM" id="Phobius"/>
    </source>
</evidence>
<proteinExistence type="predicted"/>
<dbReference type="Proteomes" id="UP000642748">
    <property type="component" value="Unassembled WGS sequence"/>
</dbReference>
<accession>A0A8J3R0I0</accession>
<keyword evidence="1" id="KW-0472">Membrane</keyword>
<sequence length="68" mass="7452">MKGRMLDIALVAIWVVSFFVVAVVHPSVANLVIALGGAIALGWYDATVRHTLKGYRLRARWCRATNVG</sequence>